<dbReference type="GO" id="GO:0005737">
    <property type="term" value="C:cytoplasm"/>
    <property type="evidence" value="ECO:0007669"/>
    <property type="project" value="UniProtKB-SubCell"/>
</dbReference>
<evidence type="ECO:0000256" key="7">
    <source>
        <dbReference type="ARBA" id="ARBA00023242"/>
    </source>
</evidence>
<keyword evidence="5" id="KW-0694">RNA-binding</keyword>
<dbReference type="InterPro" id="IPR035979">
    <property type="entry name" value="RBD_domain_sf"/>
</dbReference>
<dbReference type="InterPro" id="IPR039722">
    <property type="entry name" value="Upf3"/>
</dbReference>
<keyword evidence="4" id="KW-0963">Cytoplasm</keyword>
<keyword evidence="7" id="KW-0539">Nucleus</keyword>
<dbReference type="SUPFAM" id="SSF54928">
    <property type="entry name" value="RNA-binding domain, RBD"/>
    <property type="match status" value="1"/>
</dbReference>
<dbReference type="PANTHER" id="PTHR13112:SF1">
    <property type="entry name" value="REGULATOR OF NONSENSE TRANSCRIPTS 3B"/>
    <property type="match status" value="1"/>
</dbReference>
<dbReference type="GO" id="GO:0003729">
    <property type="term" value="F:mRNA binding"/>
    <property type="evidence" value="ECO:0007669"/>
    <property type="project" value="TreeGrafter"/>
</dbReference>
<comment type="similarity">
    <text evidence="3">Belongs to the RENT3 family.</text>
</comment>
<feature type="region of interest" description="Disordered" evidence="8">
    <location>
        <begin position="1"/>
        <end position="34"/>
    </location>
</feature>
<feature type="region of interest" description="Disordered" evidence="8">
    <location>
        <begin position="199"/>
        <end position="253"/>
    </location>
</feature>
<dbReference type="PANTHER" id="PTHR13112">
    <property type="entry name" value="UPF3 REGULATOR OF NONSENSE TRANSCRIPTS-LIKE PROTEIN"/>
    <property type="match status" value="1"/>
</dbReference>
<name>C1BL00_OSMMO</name>
<dbReference type="CDD" id="cd12728">
    <property type="entry name" value="RRM_like_Smg4_UPF3B"/>
    <property type="match status" value="1"/>
</dbReference>
<dbReference type="GO" id="GO:0000184">
    <property type="term" value="P:nuclear-transcribed mRNA catabolic process, nonsense-mediated decay"/>
    <property type="evidence" value="ECO:0007669"/>
    <property type="project" value="UniProtKB-KW"/>
</dbReference>
<dbReference type="Pfam" id="PF03467">
    <property type="entry name" value="Smg4_UPF3"/>
    <property type="match status" value="1"/>
</dbReference>
<gene>
    <name evidence="10" type="primary">REN3B</name>
</gene>
<dbReference type="AlphaFoldDB" id="C1BL00"/>
<dbReference type="GO" id="GO:0032991">
    <property type="term" value="C:protein-containing complex"/>
    <property type="evidence" value="ECO:0007669"/>
    <property type="project" value="UniProtKB-ARBA"/>
</dbReference>
<reference evidence="10" key="1">
    <citation type="submission" date="2009-03" db="EMBL/GenBank/DDBJ databases">
        <title>Osmerus mordax full-length cDNAs.</title>
        <authorList>
            <person name="von Schalburg K."/>
            <person name="Leong J."/>
            <person name="Cooper G."/>
            <person name="Davidson W.S."/>
            <person name="Koop B.F."/>
        </authorList>
    </citation>
    <scope>NUCLEOTIDE SEQUENCE</scope>
    <source>
        <tissue evidence="10">Brain</tissue>
    </source>
</reference>
<comment type="subcellular location">
    <subcellularLocation>
        <location evidence="2">Cytoplasm</location>
    </subcellularLocation>
    <subcellularLocation>
        <location evidence="1">Nucleus</location>
    </subcellularLocation>
</comment>
<evidence type="ECO:0000256" key="8">
    <source>
        <dbReference type="SAM" id="MobiDB-lite"/>
    </source>
</evidence>
<evidence type="ECO:0000256" key="5">
    <source>
        <dbReference type="ARBA" id="ARBA00022884"/>
    </source>
</evidence>
<evidence type="ECO:0000256" key="1">
    <source>
        <dbReference type="ARBA" id="ARBA00004123"/>
    </source>
</evidence>
<protein>
    <submittedName>
        <fullName evidence="10">Regulator of nonsense transcripts 3B</fullName>
    </submittedName>
</protein>
<dbReference type="InterPro" id="IPR034979">
    <property type="entry name" value="UPF3B_RRM-like"/>
</dbReference>
<feature type="domain" description="UPF3" evidence="9">
    <location>
        <begin position="34"/>
        <end position="193"/>
    </location>
</feature>
<evidence type="ECO:0000259" key="9">
    <source>
        <dbReference type="Pfam" id="PF03467"/>
    </source>
</evidence>
<dbReference type="GO" id="GO:0045727">
    <property type="term" value="P:positive regulation of translation"/>
    <property type="evidence" value="ECO:0007669"/>
    <property type="project" value="TreeGrafter"/>
</dbReference>
<keyword evidence="6" id="KW-0866">Nonsense-mediated mRNA decay</keyword>
<dbReference type="GO" id="GO:0005730">
    <property type="term" value="C:nucleolus"/>
    <property type="evidence" value="ECO:0007669"/>
    <property type="project" value="TreeGrafter"/>
</dbReference>
<evidence type="ECO:0000256" key="6">
    <source>
        <dbReference type="ARBA" id="ARBA00023161"/>
    </source>
</evidence>
<organism evidence="10">
    <name type="scientific">Osmerus mordax</name>
    <name type="common">Rainbow smelt</name>
    <name type="synonym">Atherina mordax</name>
    <dbReference type="NCBI Taxonomy" id="8014"/>
    <lineage>
        <taxon>Eukaryota</taxon>
        <taxon>Metazoa</taxon>
        <taxon>Chordata</taxon>
        <taxon>Craniata</taxon>
        <taxon>Vertebrata</taxon>
        <taxon>Euteleostomi</taxon>
        <taxon>Actinopterygii</taxon>
        <taxon>Neopterygii</taxon>
        <taxon>Teleostei</taxon>
        <taxon>Stomiati</taxon>
        <taxon>Osmeriformes</taxon>
        <taxon>Osmeridae</taxon>
        <taxon>Osmerus</taxon>
    </lineage>
</organism>
<dbReference type="InterPro" id="IPR005120">
    <property type="entry name" value="UPF3_dom"/>
</dbReference>
<dbReference type="FunFam" id="3.30.70.330:FF:000067">
    <property type="entry name" value="regulator of nonsense transcripts 3A isoform X2"/>
    <property type="match status" value="1"/>
</dbReference>
<proteinExistence type="evidence at transcript level"/>
<evidence type="ECO:0000256" key="4">
    <source>
        <dbReference type="ARBA" id="ARBA00022490"/>
    </source>
</evidence>
<evidence type="ECO:0000313" key="10">
    <source>
        <dbReference type="EMBL" id="ACO09703.1"/>
    </source>
</evidence>
<accession>C1BL00</accession>
<sequence length="297" mass="35734">MKEDKENTRPREKRVELKGEDVEKTEKPKEKKEAMTKIVIRRLPPSLTKEELEEQLQPLPEVDYLEFFSSDTSMYPHLFARAYINFKNQEDIVLFRDRFDGYVFIDNRGQEYPAIVEFAPFQKIAKKRSKKRDAKSGTIDEDPEYKKFLEYYNADDEKFTSTPETLLEEIEAKSKELVAKKPTPLLDFLKNKQRIREEKKEERRRRELERKRLRDEDRRKWREEDRRKRKEVEKMKKGDKSVEKEKDQAKEEPKIKVQLNVLHVYCFPSTHYDFTHFPKVDLLLVAVGFAARPRKPS</sequence>
<evidence type="ECO:0000256" key="2">
    <source>
        <dbReference type="ARBA" id="ARBA00004496"/>
    </source>
</evidence>
<dbReference type="EMBL" id="BT075279">
    <property type="protein sequence ID" value="ACO09703.1"/>
    <property type="molecule type" value="mRNA"/>
</dbReference>
<dbReference type="InterPro" id="IPR012677">
    <property type="entry name" value="Nucleotide-bd_a/b_plait_sf"/>
</dbReference>
<dbReference type="Gene3D" id="3.30.70.330">
    <property type="match status" value="1"/>
</dbReference>
<evidence type="ECO:0000256" key="3">
    <source>
        <dbReference type="ARBA" id="ARBA00005991"/>
    </source>
</evidence>